<dbReference type="OrthoDB" id="9764149at2"/>
<dbReference type="InterPro" id="IPR022966">
    <property type="entry name" value="RNase_II/R_CS"/>
</dbReference>
<evidence type="ECO:0000256" key="3">
    <source>
        <dbReference type="ARBA" id="ARBA00022722"/>
    </source>
</evidence>
<dbReference type="PROSITE" id="PS01175">
    <property type="entry name" value="RIBONUCLEASE_II"/>
    <property type="match status" value="1"/>
</dbReference>
<dbReference type="InterPro" id="IPR003029">
    <property type="entry name" value="S1_domain"/>
</dbReference>
<evidence type="ECO:0000313" key="11">
    <source>
        <dbReference type="EMBL" id="OWV32300.1"/>
    </source>
</evidence>
<dbReference type="EC" id="3.1.13.1" evidence="7"/>
<dbReference type="NCBIfam" id="TIGR00358">
    <property type="entry name" value="3_prime_RNase"/>
    <property type="match status" value="1"/>
</dbReference>
<dbReference type="SUPFAM" id="SSF50249">
    <property type="entry name" value="Nucleic acid-binding proteins"/>
    <property type="match status" value="2"/>
</dbReference>
<dbReference type="PANTHER" id="PTHR23355:SF9">
    <property type="entry name" value="DIS3-LIKE EXONUCLEASE 2"/>
    <property type="match status" value="1"/>
</dbReference>
<dbReference type="STRING" id="1234595.C725_0708"/>
<comment type="caution">
    <text evidence="11">The sequence shown here is derived from an EMBL/GenBank/DDBJ whole genome shotgun (WGS) entry which is preliminary data.</text>
</comment>
<comment type="subcellular location">
    <subcellularLocation>
        <location evidence="7">Cytoplasm</location>
    </subcellularLocation>
</comment>
<dbReference type="PANTHER" id="PTHR23355">
    <property type="entry name" value="RIBONUCLEASE"/>
    <property type="match status" value="1"/>
</dbReference>
<dbReference type="HAMAP" id="MF_01895">
    <property type="entry name" value="RNase_R"/>
    <property type="match status" value="1"/>
</dbReference>
<keyword evidence="2 7" id="KW-0963">Cytoplasm</keyword>
<evidence type="ECO:0000256" key="9">
    <source>
        <dbReference type="SAM" id="MobiDB-lite"/>
    </source>
</evidence>
<gene>
    <name evidence="7" type="primary">rnr</name>
    <name evidence="11" type="ORF">B5C34_01750</name>
</gene>
<dbReference type="PROSITE" id="PS50126">
    <property type="entry name" value="S1"/>
    <property type="match status" value="1"/>
</dbReference>
<feature type="coiled-coil region" evidence="8">
    <location>
        <begin position="557"/>
        <end position="584"/>
    </location>
</feature>
<evidence type="ECO:0000256" key="8">
    <source>
        <dbReference type="SAM" id="Coils"/>
    </source>
</evidence>
<reference evidence="12" key="1">
    <citation type="submission" date="2017-05" db="EMBL/GenBank/DDBJ databases">
        <authorList>
            <person name="Lin X."/>
        </authorList>
    </citation>
    <scope>NUCLEOTIDE SEQUENCE [LARGE SCALE GENOMIC DNA]</scope>
    <source>
        <strain evidence="12">JLT2012</strain>
    </source>
</reference>
<dbReference type="Pfam" id="PF17876">
    <property type="entry name" value="CSD2"/>
    <property type="match status" value="1"/>
</dbReference>
<name>A0A219B1U3_9SPHN</name>
<keyword evidence="12" id="KW-1185">Reference proteome</keyword>
<dbReference type="InterPro" id="IPR011805">
    <property type="entry name" value="RNase_R"/>
</dbReference>
<dbReference type="InterPro" id="IPR040476">
    <property type="entry name" value="CSD2"/>
</dbReference>
<comment type="function">
    <text evidence="7">3'-5' exoribonuclease that releases 5'-nucleoside monophosphates and is involved in maturation of structured RNAs.</text>
</comment>
<dbReference type="SMART" id="SM00955">
    <property type="entry name" value="RNB"/>
    <property type="match status" value="1"/>
</dbReference>
<dbReference type="GO" id="GO:0006402">
    <property type="term" value="P:mRNA catabolic process"/>
    <property type="evidence" value="ECO:0007669"/>
    <property type="project" value="TreeGrafter"/>
</dbReference>
<dbReference type="CDD" id="cd04471">
    <property type="entry name" value="S1_RNase_R"/>
    <property type="match status" value="1"/>
</dbReference>
<dbReference type="InterPro" id="IPR004476">
    <property type="entry name" value="RNase_II/RNase_R"/>
</dbReference>
<dbReference type="EMBL" id="NFZT01000001">
    <property type="protein sequence ID" value="OWV32300.1"/>
    <property type="molecule type" value="Genomic_DNA"/>
</dbReference>
<evidence type="ECO:0000313" key="12">
    <source>
        <dbReference type="Proteomes" id="UP000198462"/>
    </source>
</evidence>
<dbReference type="AlphaFoldDB" id="A0A219B1U3"/>
<keyword evidence="8" id="KW-0175">Coiled coil</keyword>
<dbReference type="Gene3D" id="2.40.50.140">
    <property type="entry name" value="Nucleic acid-binding proteins"/>
    <property type="match status" value="1"/>
</dbReference>
<dbReference type="Pfam" id="PF00575">
    <property type="entry name" value="S1"/>
    <property type="match status" value="1"/>
</dbReference>
<evidence type="ECO:0000256" key="6">
    <source>
        <dbReference type="ARBA" id="ARBA00022884"/>
    </source>
</evidence>
<feature type="compositionally biased region" description="Basic residues" evidence="9">
    <location>
        <begin position="695"/>
        <end position="730"/>
    </location>
</feature>
<accession>A0A219B1U3</accession>
<organism evidence="11 12">
    <name type="scientific">Pacificimonas flava</name>
    <dbReference type="NCBI Taxonomy" id="1234595"/>
    <lineage>
        <taxon>Bacteria</taxon>
        <taxon>Pseudomonadati</taxon>
        <taxon>Pseudomonadota</taxon>
        <taxon>Alphaproteobacteria</taxon>
        <taxon>Sphingomonadales</taxon>
        <taxon>Sphingosinicellaceae</taxon>
        <taxon>Pacificimonas</taxon>
    </lineage>
</organism>
<dbReference type="GO" id="GO:0003723">
    <property type="term" value="F:RNA binding"/>
    <property type="evidence" value="ECO:0007669"/>
    <property type="project" value="UniProtKB-UniRule"/>
</dbReference>
<dbReference type="InterPro" id="IPR012340">
    <property type="entry name" value="NA-bd_OB-fold"/>
</dbReference>
<evidence type="ECO:0000256" key="5">
    <source>
        <dbReference type="ARBA" id="ARBA00022839"/>
    </source>
</evidence>
<keyword evidence="3 7" id="KW-0540">Nuclease</keyword>
<evidence type="ECO:0000256" key="7">
    <source>
        <dbReference type="HAMAP-Rule" id="MF_01895"/>
    </source>
</evidence>
<evidence type="ECO:0000256" key="4">
    <source>
        <dbReference type="ARBA" id="ARBA00022801"/>
    </source>
</evidence>
<keyword evidence="4 7" id="KW-0378">Hydrolase</keyword>
<dbReference type="GO" id="GO:0005829">
    <property type="term" value="C:cytosol"/>
    <property type="evidence" value="ECO:0007669"/>
    <property type="project" value="TreeGrafter"/>
</dbReference>
<dbReference type="InterPro" id="IPR001900">
    <property type="entry name" value="RNase_II/R"/>
</dbReference>
<evidence type="ECO:0000256" key="1">
    <source>
        <dbReference type="ARBA" id="ARBA00001849"/>
    </source>
</evidence>
<feature type="region of interest" description="Disordered" evidence="9">
    <location>
        <begin position="677"/>
        <end position="730"/>
    </location>
</feature>
<dbReference type="SMART" id="SM00316">
    <property type="entry name" value="S1"/>
    <property type="match status" value="1"/>
</dbReference>
<comment type="catalytic activity">
    <reaction evidence="1 7">
        <text>Exonucleolytic cleavage in the 3'- to 5'-direction to yield nucleoside 5'-phosphates.</text>
        <dbReference type="EC" id="3.1.13.1"/>
    </reaction>
</comment>
<sequence length="730" mass="80264">MTDLPSRDAILEFVKDSSGPVGKREIAKAFGIKGDDRRALRALLGEMAEAGDLELGRGKTVHEAGGLPKVTVLRVVSVEDGRPFAIPESWDNPDPPPRVLVREKKGGRALGEGDRILARIEETGRGYRGHLMKRIGRTSEEVLGILRADERGHFLQPTDKRLRKTFSVHDIGEARPGDLVLAAVEGRKARVTQRLGDPFEPRSISLIAIHAKGLPHVFPEKVLEQADKSAGQPLGDGREDLRHLPILTIDPEDARDHDDALHVRRSNKGGWDAVIAIADVSHYVRPGSALDAEARKRGNSAYFPDRVVPMLPEVLSAGACSLVENEDRAALVCHLHIAEDGTLSNWRFARAVIRVAANIAYEQAADWPDIEPLWEAWRALFAARQAREPLELDIPERRVELDADGRVIRIGVRERLDAHRLVEDFMIAANVAAAKALEKKKSPVVYRAHETPGSEKIDALREYLKSLGVPFAKGQVIRPALFNRMLDALTDPILREQVSTEVLRSQTQAYYTTDNLGHFGLSLASYAHFTSPIRRYSDLLVHRALVRAFDLGPGALTDAEEAELEQISEHISKTERRAMEAERDTTDRYVAAYLSERAGDVVEARITGVTKHGLFATVDGVGGDGLLPMRALGGEYWQFDEATRTITGERSGTTYSIGQRLELRMVEANPVTGGLIFELPDGAGSPGAGGPRAQPRGRRKPGTSPKARKKSAGRKGAKGGKTPRRGRRER</sequence>
<proteinExistence type="inferred from homology"/>
<dbReference type="NCBIfam" id="TIGR02063">
    <property type="entry name" value="RNase_R"/>
    <property type="match status" value="1"/>
</dbReference>
<keyword evidence="5 7" id="KW-0269">Exonuclease</keyword>
<dbReference type="RefSeq" id="WP_088711099.1">
    <property type="nucleotide sequence ID" value="NZ_NFZT01000001.1"/>
</dbReference>
<keyword evidence="6 7" id="KW-0694">RNA-binding</keyword>
<evidence type="ECO:0000256" key="2">
    <source>
        <dbReference type="ARBA" id="ARBA00022490"/>
    </source>
</evidence>
<comment type="similarity">
    <text evidence="7">Belongs to the RNR ribonuclease family. RNase R subfamily.</text>
</comment>
<evidence type="ECO:0000259" key="10">
    <source>
        <dbReference type="PROSITE" id="PS50126"/>
    </source>
</evidence>
<dbReference type="Pfam" id="PF00773">
    <property type="entry name" value="RNB"/>
    <property type="match status" value="1"/>
</dbReference>
<protein>
    <recommendedName>
        <fullName evidence="7">Ribonuclease R</fullName>
        <shortName evidence="7">RNase R</shortName>
        <ecNumber evidence="7">3.1.13.1</ecNumber>
    </recommendedName>
</protein>
<dbReference type="Proteomes" id="UP000198462">
    <property type="component" value="Unassembled WGS sequence"/>
</dbReference>
<dbReference type="GO" id="GO:0008859">
    <property type="term" value="F:exoribonuclease II activity"/>
    <property type="evidence" value="ECO:0007669"/>
    <property type="project" value="UniProtKB-UniRule"/>
</dbReference>
<dbReference type="InterPro" id="IPR050180">
    <property type="entry name" value="RNR_Ribonuclease"/>
</dbReference>
<feature type="domain" description="S1 motif" evidence="10">
    <location>
        <begin position="599"/>
        <end position="680"/>
    </location>
</feature>